<reference evidence="1" key="1">
    <citation type="submission" date="2022-07" db="EMBL/GenBank/DDBJ databases">
        <title>Phylogenomic reconstructions and comparative analyses of Kickxellomycotina fungi.</title>
        <authorList>
            <person name="Reynolds N.K."/>
            <person name="Stajich J.E."/>
            <person name="Barry K."/>
            <person name="Grigoriev I.V."/>
            <person name="Crous P."/>
            <person name="Smith M.E."/>
        </authorList>
    </citation>
    <scope>NUCLEOTIDE SEQUENCE</scope>
    <source>
        <strain evidence="1">Benny 63K</strain>
    </source>
</reference>
<comment type="caution">
    <text evidence="1">The sequence shown here is derived from an EMBL/GenBank/DDBJ whole genome shotgun (WGS) entry which is preliminary data.</text>
</comment>
<evidence type="ECO:0000313" key="2">
    <source>
        <dbReference type="Proteomes" id="UP001150581"/>
    </source>
</evidence>
<dbReference type="EMBL" id="JANBPG010000026">
    <property type="protein sequence ID" value="KAJ1901484.1"/>
    <property type="molecule type" value="Genomic_DNA"/>
</dbReference>
<protein>
    <submittedName>
        <fullName evidence="1">Uncharacterized protein</fullName>
    </submittedName>
</protein>
<keyword evidence="2" id="KW-1185">Reference proteome</keyword>
<proteinExistence type="predicted"/>
<organism evidence="1 2">
    <name type="scientific">Kickxella alabastrina</name>
    <dbReference type="NCBI Taxonomy" id="61397"/>
    <lineage>
        <taxon>Eukaryota</taxon>
        <taxon>Fungi</taxon>
        <taxon>Fungi incertae sedis</taxon>
        <taxon>Zoopagomycota</taxon>
        <taxon>Kickxellomycotina</taxon>
        <taxon>Kickxellomycetes</taxon>
        <taxon>Kickxellales</taxon>
        <taxon>Kickxellaceae</taxon>
        <taxon>Kickxella</taxon>
    </lineage>
</organism>
<accession>A0ACC1IV94</accession>
<dbReference type="Proteomes" id="UP001150581">
    <property type="component" value="Unassembled WGS sequence"/>
</dbReference>
<evidence type="ECO:0000313" key="1">
    <source>
        <dbReference type="EMBL" id="KAJ1901484.1"/>
    </source>
</evidence>
<gene>
    <name evidence="1" type="ORF">LPJ66_000766</name>
</gene>
<sequence length="228" mass="24347">MNNSDGHARDSNGALLSPGTVNHASALTSAADNKSNHFDTNQPAPLSASQVEDFALMAMCAATALVEQRSAQPCSTTLAVAAAATGPAAQHPAERAVDFVWQLGLVHPESGLVPDDDYGRIHMLQFLYIWATRVLPALHNAPEALVRSCDLATLSSWISLQRRRQKKQRGPFWNGRLPSAAEVVVAPFADHLLHAGIIPDTQEHGALASWLAAVQALALPMQLVRSGQ</sequence>
<name>A0ACC1IV94_9FUNG</name>